<evidence type="ECO:0000313" key="2">
    <source>
        <dbReference type="Proteomes" id="UP000004136"/>
    </source>
</evidence>
<accession>J8YNH1</accession>
<organism evidence="1 2">
    <name type="scientific">Bacillus cereus HuA2-1</name>
    <dbReference type="NCBI Taxonomy" id="1053201"/>
    <lineage>
        <taxon>Bacteria</taxon>
        <taxon>Bacillati</taxon>
        <taxon>Bacillota</taxon>
        <taxon>Bacilli</taxon>
        <taxon>Bacillales</taxon>
        <taxon>Bacillaceae</taxon>
        <taxon>Bacillus</taxon>
        <taxon>Bacillus cereus group</taxon>
    </lineage>
</organism>
<dbReference type="AlphaFoldDB" id="J8YNH1"/>
<dbReference type="Proteomes" id="UP000004136">
    <property type="component" value="Unassembled WGS sequence"/>
</dbReference>
<sequence>MINKKTYMDSFQTVEKIFSTVCFCVKRGVRTSGRNTTDTELKHGFNPSDFISTLVESFYNKYINILQELDKIAVELERAAVKF</sequence>
<name>J8YNH1_BACCE</name>
<reference evidence="1 2" key="1">
    <citation type="submission" date="2012-04" db="EMBL/GenBank/DDBJ databases">
        <title>The Genome Sequence of Bacillus cereus HuA2-1.</title>
        <authorList>
            <consortium name="The Broad Institute Genome Sequencing Platform"/>
            <consortium name="The Broad Institute Genome Sequencing Center for Infectious Disease"/>
            <person name="Feldgarden M."/>
            <person name="Van der Auwera G.A."/>
            <person name="Mahillon J."/>
            <person name="Duprez V."/>
            <person name="Timmery S."/>
            <person name="Mattelet C."/>
            <person name="Dierick K."/>
            <person name="Sun M."/>
            <person name="Yu Z."/>
            <person name="Zhu L."/>
            <person name="Hu X."/>
            <person name="Shank E.B."/>
            <person name="Swiecicka I."/>
            <person name="Hansen B.M."/>
            <person name="Andrup L."/>
            <person name="Young S.K."/>
            <person name="Zeng Q."/>
            <person name="Gargeya S."/>
            <person name="Fitzgerald M."/>
            <person name="Haas B."/>
            <person name="Abouelleil A."/>
            <person name="Alvarado L."/>
            <person name="Arachchi H.M."/>
            <person name="Berlin A."/>
            <person name="Chapman S.B."/>
            <person name="Goldberg J."/>
            <person name="Griggs A."/>
            <person name="Gujja S."/>
            <person name="Hansen M."/>
            <person name="Howarth C."/>
            <person name="Imamovic A."/>
            <person name="Larimer J."/>
            <person name="McCowen C."/>
            <person name="Montmayeur A."/>
            <person name="Murphy C."/>
            <person name="Neiman D."/>
            <person name="Pearson M."/>
            <person name="Priest M."/>
            <person name="Roberts A."/>
            <person name="Saif S."/>
            <person name="Shea T."/>
            <person name="Sisk P."/>
            <person name="Sykes S."/>
            <person name="Wortman J."/>
            <person name="Nusbaum C."/>
            <person name="Birren B."/>
        </authorList>
    </citation>
    <scope>NUCLEOTIDE SEQUENCE [LARGE SCALE GENOMIC DNA]</scope>
    <source>
        <strain evidence="1 2">HuA2-1</strain>
    </source>
</reference>
<comment type="caution">
    <text evidence="1">The sequence shown here is derived from an EMBL/GenBank/DDBJ whole genome shotgun (WGS) entry which is preliminary data.</text>
</comment>
<gene>
    <name evidence="1" type="ORF">IG3_02684</name>
</gene>
<evidence type="ECO:0000313" key="1">
    <source>
        <dbReference type="EMBL" id="EJV84263.1"/>
    </source>
</evidence>
<dbReference type="HOGENOM" id="CLU_2535498_0_0_9"/>
<proteinExistence type="predicted"/>
<protein>
    <submittedName>
        <fullName evidence="1">Uncharacterized protein</fullName>
    </submittedName>
</protein>
<dbReference type="EMBL" id="AHDV01000018">
    <property type="protein sequence ID" value="EJV84263.1"/>
    <property type="molecule type" value="Genomic_DNA"/>
</dbReference>